<dbReference type="Pfam" id="PF00905">
    <property type="entry name" value="Transpeptidase"/>
    <property type="match status" value="1"/>
</dbReference>
<comment type="similarity">
    <text evidence="2">In the C-terminal section; belongs to the transpeptidase family.</text>
</comment>
<evidence type="ECO:0000259" key="14">
    <source>
        <dbReference type="Pfam" id="PF06832"/>
    </source>
</evidence>
<keyword evidence="16" id="KW-1185">Reference proteome</keyword>
<dbReference type="RefSeq" id="WP_272747578.1">
    <property type="nucleotide sequence ID" value="NZ_JAQQKX010000004.1"/>
</dbReference>
<dbReference type="SUPFAM" id="SSF53955">
    <property type="entry name" value="Lysozyme-like"/>
    <property type="match status" value="1"/>
</dbReference>
<dbReference type="InterPro" id="IPR011815">
    <property type="entry name" value="PBP_1c"/>
</dbReference>
<reference evidence="15 16" key="1">
    <citation type="submission" date="2023-01" db="EMBL/GenBank/DDBJ databases">
        <title>Novel species of the genus Asticcacaulis isolated from rivers.</title>
        <authorList>
            <person name="Lu H."/>
        </authorList>
    </citation>
    <scope>NUCLEOTIDE SEQUENCE [LARGE SCALE GENOMIC DNA]</scope>
    <source>
        <strain evidence="15 16">BYS171W</strain>
    </source>
</reference>
<dbReference type="InterPro" id="IPR050396">
    <property type="entry name" value="Glycosyltr_51/Transpeptidase"/>
</dbReference>
<keyword evidence="7" id="KW-0808">Transferase</keyword>
<dbReference type="EC" id="2.4.99.28" evidence="10"/>
<dbReference type="Gene3D" id="1.10.3810.10">
    <property type="entry name" value="Biosynthetic peptidoglycan transglycosylase-like"/>
    <property type="match status" value="1"/>
</dbReference>
<dbReference type="Proteomes" id="UP001214854">
    <property type="component" value="Unassembled WGS sequence"/>
</dbReference>
<evidence type="ECO:0000256" key="6">
    <source>
        <dbReference type="ARBA" id="ARBA00022676"/>
    </source>
</evidence>
<evidence type="ECO:0000256" key="3">
    <source>
        <dbReference type="ARBA" id="ARBA00007739"/>
    </source>
</evidence>
<evidence type="ECO:0000256" key="10">
    <source>
        <dbReference type="ARBA" id="ARBA00044770"/>
    </source>
</evidence>
<dbReference type="InterPro" id="IPR009647">
    <property type="entry name" value="PBP_C"/>
</dbReference>
<keyword evidence="4" id="KW-0121">Carboxypeptidase</keyword>
<protein>
    <recommendedName>
        <fullName evidence="10">peptidoglycan glycosyltransferase</fullName>
        <ecNumber evidence="10">2.4.99.28</ecNumber>
    </recommendedName>
</protein>
<name>A0ABT5HSR3_9CAUL</name>
<dbReference type="PANTHER" id="PTHR32282">
    <property type="entry name" value="BINDING PROTEIN TRANSPEPTIDASE, PUTATIVE-RELATED"/>
    <property type="match status" value="1"/>
</dbReference>
<feature type="domain" description="Glycosyl transferase family 51" evidence="13">
    <location>
        <begin position="54"/>
        <end position="217"/>
    </location>
</feature>
<evidence type="ECO:0000313" key="15">
    <source>
        <dbReference type="EMBL" id="MDC7683100.1"/>
    </source>
</evidence>
<dbReference type="SUPFAM" id="SSF56601">
    <property type="entry name" value="beta-lactamase/transpeptidase-like"/>
    <property type="match status" value="1"/>
</dbReference>
<evidence type="ECO:0000256" key="5">
    <source>
        <dbReference type="ARBA" id="ARBA00022670"/>
    </source>
</evidence>
<dbReference type="NCBIfam" id="TIGR02073">
    <property type="entry name" value="PBP_1c"/>
    <property type="match status" value="1"/>
</dbReference>
<comment type="catalytic activity">
    <reaction evidence="11">
        <text>[GlcNAc-(1-&gt;4)-Mur2Ac(oyl-L-Ala-gamma-D-Glu-L-Lys-D-Ala-D-Ala)](n)-di-trans,octa-cis-undecaprenyl diphosphate + beta-D-GlcNAc-(1-&gt;4)-Mur2Ac(oyl-L-Ala-gamma-D-Glu-L-Lys-D-Ala-D-Ala)-di-trans,octa-cis-undecaprenyl diphosphate = [GlcNAc-(1-&gt;4)-Mur2Ac(oyl-L-Ala-gamma-D-Glu-L-Lys-D-Ala-D-Ala)](n+1)-di-trans,octa-cis-undecaprenyl diphosphate + di-trans,octa-cis-undecaprenyl diphosphate + H(+)</text>
        <dbReference type="Rhea" id="RHEA:23708"/>
        <dbReference type="Rhea" id="RHEA-COMP:9602"/>
        <dbReference type="Rhea" id="RHEA-COMP:9603"/>
        <dbReference type="ChEBI" id="CHEBI:15378"/>
        <dbReference type="ChEBI" id="CHEBI:58405"/>
        <dbReference type="ChEBI" id="CHEBI:60033"/>
        <dbReference type="ChEBI" id="CHEBI:78435"/>
        <dbReference type="EC" id="2.4.99.28"/>
    </reaction>
</comment>
<evidence type="ECO:0000256" key="2">
    <source>
        <dbReference type="ARBA" id="ARBA00007090"/>
    </source>
</evidence>
<evidence type="ECO:0000313" key="16">
    <source>
        <dbReference type="Proteomes" id="UP001214854"/>
    </source>
</evidence>
<keyword evidence="9" id="KW-0511">Multifunctional enzyme</keyword>
<dbReference type="EMBL" id="JAQQKX010000004">
    <property type="protein sequence ID" value="MDC7683100.1"/>
    <property type="molecule type" value="Genomic_DNA"/>
</dbReference>
<evidence type="ECO:0000256" key="8">
    <source>
        <dbReference type="ARBA" id="ARBA00022801"/>
    </source>
</evidence>
<gene>
    <name evidence="15" type="primary">pbpC</name>
    <name evidence="15" type="ORF">PQU92_07415</name>
</gene>
<dbReference type="Pfam" id="PF00912">
    <property type="entry name" value="Transgly"/>
    <property type="match status" value="1"/>
</dbReference>
<feature type="domain" description="Penicillin-binding C-terminal" evidence="14">
    <location>
        <begin position="594"/>
        <end position="675"/>
    </location>
</feature>
<feature type="domain" description="Penicillin-binding protein transpeptidase" evidence="12">
    <location>
        <begin position="295"/>
        <end position="413"/>
    </location>
</feature>
<accession>A0ABT5HSR3</accession>
<dbReference type="Pfam" id="PF06832">
    <property type="entry name" value="BiPBP_C"/>
    <property type="match status" value="1"/>
</dbReference>
<dbReference type="InterPro" id="IPR001264">
    <property type="entry name" value="Glyco_trans_51"/>
</dbReference>
<dbReference type="InterPro" id="IPR023346">
    <property type="entry name" value="Lysozyme-like_dom_sf"/>
</dbReference>
<keyword evidence="6" id="KW-0328">Glycosyltransferase</keyword>
<evidence type="ECO:0000256" key="1">
    <source>
        <dbReference type="ARBA" id="ARBA00004752"/>
    </source>
</evidence>
<evidence type="ECO:0000259" key="12">
    <source>
        <dbReference type="Pfam" id="PF00905"/>
    </source>
</evidence>
<evidence type="ECO:0000256" key="9">
    <source>
        <dbReference type="ARBA" id="ARBA00023268"/>
    </source>
</evidence>
<dbReference type="InterPro" id="IPR001460">
    <property type="entry name" value="PCN-bd_Tpept"/>
</dbReference>
<evidence type="ECO:0000256" key="11">
    <source>
        <dbReference type="ARBA" id="ARBA00049902"/>
    </source>
</evidence>
<dbReference type="Gene3D" id="3.40.710.10">
    <property type="entry name" value="DD-peptidase/beta-lactamase superfamily"/>
    <property type="match status" value="1"/>
</dbReference>
<organism evidence="15 16">
    <name type="scientific">Asticcacaulis aquaticus</name>
    <dbReference type="NCBI Taxonomy" id="2984212"/>
    <lineage>
        <taxon>Bacteria</taxon>
        <taxon>Pseudomonadati</taxon>
        <taxon>Pseudomonadota</taxon>
        <taxon>Alphaproteobacteria</taxon>
        <taxon>Caulobacterales</taxon>
        <taxon>Caulobacteraceae</taxon>
        <taxon>Asticcacaulis</taxon>
    </lineage>
</organism>
<evidence type="ECO:0000256" key="7">
    <source>
        <dbReference type="ARBA" id="ARBA00022679"/>
    </source>
</evidence>
<comment type="similarity">
    <text evidence="3">In the N-terminal section; belongs to the glycosyltransferase 51 family.</text>
</comment>
<evidence type="ECO:0000259" key="13">
    <source>
        <dbReference type="Pfam" id="PF00912"/>
    </source>
</evidence>
<comment type="caution">
    <text evidence="15">The sequence shown here is derived from an EMBL/GenBank/DDBJ whole genome shotgun (WGS) entry which is preliminary data.</text>
</comment>
<dbReference type="InterPro" id="IPR012338">
    <property type="entry name" value="Beta-lactam/transpept-like"/>
</dbReference>
<evidence type="ECO:0000256" key="4">
    <source>
        <dbReference type="ARBA" id="ARBA00022645"/>
    </source>
</evidence>
<proteinExistence type="inferred from homology"/>
<comment type="pathway">
    <text evidence="1">Cell wall biogenesis; peptidoglycan biosynthesis.</text>
</comment>
<keyword evidence="5" id="KW-0645">Protease</keyword>
<dbReference type="InterPro" id="IPR036950">
    <property type="entry name" value="PBP_transglycosylase"/>
</dbReference>
<dbReference type="PANTHER" id="PTHR32282:SF15">
    <property type="entry name" value="PENICILLIN-BINDING PROTEIN 1C"/>
    <property type="match status" value="1"/>
</dbReference>
<sequence length="686" mass="73693">MIKPLIAFLALQVVVCVVDLILPPDMSRAREASAVALDHNGAWLRALPVRGGTWRIRADLERTDKTFIRNLLKVEDERFWWHQGVDLIAIARALGSNVSAGGIVSGGSTITMQTARLLEPKPRNYLSKLIEVGRAWQLEARYSKREILSLYLTLAPYGGNLEGVRAASLSYFGHEPESLTLGEQALLIALPQAPEARRPDRHPERAMAARNLVLGRMAQKGIIAPSQVSEAQTEPMVVKRFSFPALAWHAAGRLAAEAKGLQATVVTTLDAPLQARLETLARQTAIAQGPNSSAAILVIEVKTRAVRASVGSGGLDRAGGWIDMVQAMRSPGSTLKPFIYGFGFEEGIIAPDTRLMDVATRFGDYQPENFDKVFHGEVSAKEALTHSLNVPAVAVLNRIGVGAFESRLDGVGVRLRRPKEGYKDAGLAIALGGAGIKLDDLALLYTGLGDKGLIKPLVWTEADARQNLTRGGQRLMQADAASRVISILRETPPPAGRLPAHLMKTANRPAYKTGTSYGFRDALAVGVAGGYVVLVWTGRPDGGSRVDQTGREASAPLLFDVFDQINAPSQAPQALTPAAAPEALKALKPAQNGASILFPPDKAVVYVEATTIGGKLSVVRGLKPSARGKGPLSWYVNGQPLLPDETGRLDWRPEAEGFYEVSVVDADGVISRSQVRVRAIAHNARP</sequence>
<keyword evidence="8" id="KW-0378">Hydrolase</keyword>